<keyword evidence="4" id="KW-0010">Activator</keyword>
<dbReference type="RefSeq" id="WP_280600808.1">
    <property type="nucleotide sequence ID" value="NZ_JARXRN010000021.1"/>
</dbReference>
<dbReference type="InterPro" id="IPR009057">
    <property type="entry name" value="Homeodomain-like_sf"/>
</dbReference>
<dbReference type="Proteomes" id="UP001156831">
    <property type="component" value="Unassembled WGS sequence"/>
</dbReference>
<accession>A0ABT6JHY0</accession>
<dbReference type="PROSITE" id="PS00041">
    <property type="entry name" value="HTH_ARAC_FAMILY_1"/>
    <property type="match status" value="1"/>
</dbReference>
<proteinExistence type="predicted"/>
<evidence type="ECO:0000256" key="5">
    <source>
        <dbReference type="ARBA" id="ARBA00023163"/>
    </source>
</evidence>
<keyword evidence="3" id="KW-0238">DNA-binding</keyword>
<dbReference type="EMBL" id="JARXRN010000021">
    <property type="protein sequence ID" value="MDH5830234.1"/>
    <property type="molecule type" value="Genomic_DNA"/>
</dbReference>
<evidence type="ECO:0000313" key="8">
    <source>
        <dbReference type="Proteomes" id="UP001156831"/>
    </source>
</evidence>
<reference evidence="7 8" key="1">
    <citation type="submission" date="2023-04" db="EMBL/GenBank/DDBJ databases">
        <title>Luteimonas sp. M1R5S18.</title>
        <authorList>
            <person name="Sun J.-Q."/>
        </authorList>
    </citation>
    <scope>NUCLEOTIDE SEQUENCE [LARGE SCALE GENOMIC DNA]</scope>
    <source>
        <strain evidence="7 8">M1R5S18</strain>
    </source>
</reference>
<keyword evidence="1" id="KW-0963">Cytoplasm</keyword>
<keyword evidence="8" id="KW-1185">Reference proteome</keyword>
<gene>
    <name evidence="7" type="ORF">QFW80_06840</name>
</gene>
<evidence type="ECO:0000256" key="4">
    <source>
        <dbReference type="ARBA" id="ARBA00023159"/>
    </source>
</evidence>
<dbReference type="PROSITE" id="PS01124">
    <property type="entry name" value="HTH_ARAC_FAMILY_2"/>
    <property type="match status" value="1"/>
</dbReference>
<dbReference type="SUPFAM" id="SSF51215">
    <property type="entry name" value="Regulatory protein AraC"/>
    <property type="match status" value="1"/>
</dbReference>
<comment type="caution">
    <text evidence="7">The sequence shown here is derived from an EMBL/GenBank/DDBJ whole genome shotgun (WGS) entry which is preliminary data.</text>
</comment>
<sequence length="279" mass="29948">MADRLAALMAHFPVSAQVFNAGALCGLNHVEDEAGRGQLHLVREGRVEVRYRRESLQVTEPSLLLFPRPLPHSFVTDPVRGADMVCAHLVFEGGAANPIAAALPPAVCLPLSAVGGAAPVLALLFEEAFEQRCGRVALVERLFEVVMIQILRQLMESGGIRGGMLSGLAHPRLRAALVAMHEAPSREWSLEALAEQAGMSRSAFAGTFRDTVGTTPGQYLQAWRIGLAQQALRRGRPLKVIASEVGYGSEAALSRAFKAQAGQSPRAWIHHLRGQSGLA</sequence>
<dbReference type="SMART" id="SM00342">
    <property type="entry name" value="HTH_ARAC"/>
    <property type="match status" value="1"/>
</dbReference>
<name>A0ABT6JHY0_9GAMM</name>
<keyword evidence="5" id="KW-0804">Transcription</keyword>
<protein>
    <submittedName>
        <fullName evidence="7">AraC family transcriptional regulator</fullName>
    </submittedName>
</protein>
<dbReference type="Pfam" id="PF12833">
    <property type="entry name" value="HTH_18"/>
    <property type="match status" value="1"/>
</dbReference>
<feature type="domain" description="HTH araC/xylS-type" evidence="6">
    <location>
        <begin position="174"/>
        <end position="271"/>
    </location>
</feature>
<organism evidence="7 8">
    <name type="scientific">Luteimonas rhizosphaericola</name>
    <dbReference type="NCBI Taxonomy" id="3042024"/>
    <lineage>
        <taxon>Bacteria</taxon>
        <taxon>Pseudomonadati</taxon>
        <taxon>Pseudomonadota</taxon>
        <taxon>Gammaproteobacteria</taxon>
        <taxon>Lysobacterales</taxon>
        <taxon>Lysobacteraceae</taxon>
        <taxon>Luteimonas</taxon>
    </lineage>
</organism>
<dbReference type="InterPro" id="IPR032783">
    <property type="entry name" value="AraC_lig"/>
</dbReference>
<dbReference type="PANTHER" id="PTHR46796">
    <property type="entry name" value="HTH-TYPE TRANSCRIPTIONAL ACTIVATOR RHAS-RELATED"/>
    <property type="match status" value="1"/>
</dbReference>
<keyword evidence="2" id="KW-0805">Transcription regulation</keyword>
<dbReference type="InterPro" id="IPR018062">
    <property type="entry name" value="HTH_AraC-typ_CS"/>
</dbReference>
<evidence type="ECO:0000256" key="2">
    <source>
        <dbReference type="ARBA" id="ARBA00023015"/>
    </source>
</evidence>
<dbReference type="Pfam" id="PF12852">
    <property type="entry name" value="Cupin_6"/>
    <property type="match status" value="1"/>
</dbReference>
<dbReference type="Gene3D" id="1.10.10.60">
    <property type="entry name" value="Homeodomain-like"/>
    <property type="match status" value="2"/>
</dbReference>
<dbReference type="InterPro" id="IPR050204">
    <property type="entry name" value="AraC_XylS_family_regulators"/>
</dbReference>
<evidence type="ECO:0000256" key="1">
    <source>
        <dbReference type="ARBA" id="ARBA00022490"/>
    </source>
</evidence>
<dbReference type="InterPro" id="IPR037923">
    <property type="entry name" value="HTH-like"/>
</dbReference>
<dbReference type="PANTHER" id="PTHR46796:SF13">
    <property type="entry name" value="HTH-TYPE TRANSCRIPTIONAL ACTIVATOR RHAS"/>
    <property type="match status" value="1"/>
</dbReference>
<evidence type="ECO:0000313" key="7">
    <source>
        <dbReference type="EMBL" id="MDH5830234.1"/>
    </source>
</evidence>
<evidence type="ECO:0000259" key="6">
    <source>
        <dbReference type="PROSITE" id="PS01124"/>
    </source>
</evidence>
<dbReference type="SUPFAM" id="SSF46689">
    <property type="entry name" value="Homeodomain-like"/>
    <property type="match status" value="2"/>
</dbReference>
<evidence type="ECO:0000256" key="3">
    <source>
        <dbReference type="ARBA" id="ARBA00023125"/>
    </source>
</evidence>
<dbReference type="InterPro" id="IPR018060">
    <property type="entry name" value="HTH_AraC"/>
</dbReference>